<dbReference type="UniPathway" id="UPA00124"/>
<evidence type="ECO:0000256" key="1">
    <source>
        <dbReference type="ARBA" id="ARBA00001298"/>
    </source>
</evidence>
<evidence type="ECO:0000256" key="4">
    <source>
        <dbReference type="ARBA" id="ARBA00019595"/>
    </source>
</evidence>
<comment type="similarity">
    <text evidence="6">Belongs to the dTDP-4-dehydrorhamnose 3,5-epimerase family.</text>
</comment>
<feature type="active site" description="Proton acceptor" evidence="5">
    <location>
        <position position="63"/>
    </location>
</feature>
<keyword evidence="6 7" id="KW-0413">Isomerase</keyword>
<name>A0A368L1R1_9BURK</name>
<dbReference type="Gene3D" id="2.60.120.10">
    <property type="entry name" value="Jelly Rolls"/>
    <property type="match status" value="1"/>
</dbReference>
<evidence type="ECO:0000313" key="7">
    <source>
        <dbReference type="EMBL" id="RCS57413.1"/>
    </source>
</evidence>
<protein>
    <recommendedName>
        <fullName evidence="4 6">dTDP-4-dehydrorhamnose 3,5-epimerase</fullName>
        <ecNumber evidence="3 6">5.1.3.13</ecNumber>
    </recommendedName>
    <alternativeName>
        <fullName evidence="6">Thymidine diphospho-4-keto-rhamnose 3,5-epimerase</fullName>
    </alternativeName>
</protein>
<dbReference type="GO" id="GO:0019305">
    <property type="term" value="P:dTDP-rhamnose biosynthetic process"/>
    <property type="evidence" value="ECO:0007669"/>
    <property type="project" value="UniProtKB-UniRule"/>
</dbReference>
<dbReference type="CDD" id="cd00438">
    <property type="entry name" value="cupin_RmlC"/>
    <property type="match status" value="1"/>
</dbReference>
<dbReference type="GO" id="GO:0000271">
    <property type="term" value="P:polysaccharide biosynthetic process"/>
    <property type="evidence" value="ECO:0007669"/>
    <property type="project" value="TreeGrafter"/>
</dbReference>
<organism evidence="7 8">
    <name type="scientific">Parvibium lacunae</name>
    <dbReference type="NCBI Taxonomy" id="1888893"/>
    <lineage>
        <taxon>Bacteria</taxon>
        <taxon>Pseudomonadati</taxon>
        <taxon>Pseudomonadota</taxon>
        <taxon>Betaproteobacteria</taxon>
        <taxon>Burkholderiales</taxon>
        <taxon>Alcaligenaceae</taxon>
        <taxon>Parvibium</taxon>
    </lineage>
</organism>
<reference evidence="7 8" key="1">
    <citation type="journal article" date="2018" name="Int. J. Syst. Evol. Microbiol.">
        <title>Parvibium lacunae gen. nov., sp. nov., a new member of the family Alcaligenaceae isolated from a freshwater pond.</title>
        <authorList>
            <person name="Chen W.M."/>
            <person name="Xie P.B."/>
            <person name="Hsu M.Y."/>
            <person name="Sheu S.Y."/>
        </authorList>
    </citation>
    <scope>NUCLEOTIDE SEQUENCE [LARGE SCALE GENOMIC DNA]</scope>
    <source>
        <strain evidence="7 8">KMB9</strain>
    </source>
</reference>
<dbReference type="GO" id="GO:0008830">
    <property type="term" value="F:dTDP-4-dehydrorhamnose 3,5-epimerase activity"/>
    <property type="evidence" value="ECO:0007669"/>
    <property type="project" value="UniProtKB-UniRule"/>
</dbReference>
<feature type="active site" description="Proton donor" evidence="5">
    <location>
        <position position="132"/>
    </location>
</feature>
<dbReference type="EMBL" id="QPGB01000003">
    <property type="protein sequence ID" value="RCS57413.1"/>
    <property type="molecule type" value="Genomic_DNA"/>
</dbReference>
<comment type="caution">
    <text evidence="7">The sequence shown here is derived from an EMBL/GenBank/DDBJ whole genome shotgun (WGS) entry which is preliminary data.</text>
</comment>
<dbReference type="EC" id="5.1.3.13" evidence="3 6"/>
<dbReference type="NCBIfam" id="TIGR01221">
    <property type="entry name" value="rmlC"/>
    <property type="match status" value="1"/>
</dbReference>
<gene>
    <name evidence="7" type="primary">rfbC</name>
    <name evidence="7" type="ORF">DU000_08090</name>
</gene>
<evidence type="ECO:0000256" key="3">
    <source>
        <dbReference type="ARBA" id="ARBA00012098"/>
    </source>
</evidence>
<sequence length="192" mass="21649">MHIHRSDAIAGMLIFYPEEHVDHRGALREVYRQDVVDEHLAYDARFVMEVQSTSTKGVLRGLHYQIEQPQAKLVRVLAGSIYDVVVDLRLASPSYGKWVGLNASADNGMQIYVPAGCAHGFLCLEEATTVLYKVSQYRDPDYERIIRWDDPLLAIHWPVGISAAVAEPILSLRDQQAPYLVSLPSIDLPEYD</sequence>
<evidence type="ECO:0000256" key="2">
    <source>
        <dbReference type="ARBA" id="ARBA00001997"/>
    </source>
</evidence>
<keyword evidence="8" id="KW-1185">Reference proteome</keyword>
<dbReference type="InterPro" id="IPR000888">
    <property type="entry name" value="RmlC-like"/>
</dbReference>
<comment type="subunit">
    <text evidence="6">Homodimer.</text>
</comment>
<evidence type="ECO:0000256" key="5">
    <source>
        <dbReference type="PIRSR" id="PIRSR600888-1"/>
    </source>
</evidence>
<evidence type="ECO:0000313" key="8">
    <source>
        <dbReference type="Proteomes" id="UP000252357"/>
    </source>
</evidence>
<dbReference type="RefSeq" id="WP_114402894.1">
    <property type="nucleotide sequence ID" value="NZ_QPGB01000003.1"/>
</dbReference>
<dbReference type="SUPFAM" id="SSF51182">
    <property type="entry name" value="RmlC-like cupins"/>
    <property type="match status" value="1"/>
</dbReference>
<dbReference type="Pfam" id="PF00908">
    <property type="entry name" value="dTDP_sugar_isom"/>
    <property type="match status" value="1"/>
</dbReference>
<proteinExistence type="inferred from homology"/>
<comment type="pathway">
    <text evidence="6">Carbohydrate biosynthesis; dTDP-L-rhamnose biosynthesis.</text>
</comment>
<dbReference type="InterPro" id="IPR014710">
    <property type="entry name" value="RmlC-like_jellyroll"/>
</dbReference>
<dbReference type="OrthoDB" id="9800680at2"/>
<accession>A0A368L1R1</accession>
<evidence type="ECO:0000256" key="6">
    <source>
        <dbReference type="RuleBase" id="RU364069"/>
    </source>
</evidence>
<comment type="catalytic activity">
    <reaction evidence="1 6">
        <text>dTDP-4-dehydro-6-deoxy-alpha-D-glucose = dTDP-4-dehydro-beta-L-rhamnose</text>
        <dbReference type="Rhea" id="RHEA:16969"/>
        <dbReference type="ChEBI" id="CHEBI:57649"/>
        <dbReference type="ChEBI" id="CHEBI:62830"/>
        <dbReference type="EC" id="5.1.3.13"/>
    </reaction>
</comment>
<comment type="function">
    <text evidence="2 6">Catalyzes the epimerization of the C3' and C5'positions of dTDP-6-deoxy-D-xylo-4-hexulose, forming dTDP-6-deoxy-L-lyxo-4-hexulose.</text>
</comment>
<dbReference type="Proteomes" id="UP000252357">
    <property type="component" value="Unassembled WGS sequence"/>
</dbReference>
<dbReference type="InterPro" id="IPR011051">
    <property type="entry name" value="RmlC_Cupin_sf"/>
</dbReference>
<dbReference type="PANTHER" id="PTHR21047:SF2">
    <property type="entry name" value="THYMIDINE DIPHOSPHO-4-KETO-RHAMNOSE 3,5-EPIMERASE"/>
    <property type="match status" value="1"/>
</dbReference>
<dbReference type="PANTHER" id="PTHR21047">
    <property type="entry name" value="DTDP-6-DEOXY-D-GLUCOSE-3,5 EPIMERASE"/>
    <property type="match status" value="1"/>
</dbReference>
<dbReference type="AlphaFoldDB" id="A0A368L1R1"/>
<dbReference type="GO" id="GO:0005829">
    <property type="term" value="C:cytosol"/>
    <property type="evidence" value="ECO:0007669"/>
    <property type="project" value="TreeGrafter"/>
</dbReference>